<accession>A0A087DI41</accession>
<dbReference type="InterPro" id="IPR005021">
    <property type="entry name" value="Terminase_largesu-like"/>
</dbReference>
<evidence type="ECO:0000259" key="3">
    <source>
        <dbReference type="Pfam" id="PF20441"/>
    </source>
</evidence>
<feature type="region of interest" description="Disordered" evidence="1">
    <location>
        <begin position="1"/>
        <end position="21"/>
    </location>
</feature>
<evidence type="ECO:0000259" key="2">
    <source>
        <dbReference type="Pfam" id="PF03354"/>
    </source>
</evidence>
<evidence type="ECO:0000313" key="5">
    <source>
        <dbReference type="Proteomes" id="UP000029033"/>
    </source>
</evidence>
<dbReference type="AlphaFoldDB" id="A0A087DI41"/>
<dbReference type="Gene3D" id="3.40.50.300">
    <property type="entry name" value="P-loop containing nucleotide triphosphate hydrolases"/>
    <property type="match status" value="1"/>
</dbReference>
<gene>
    <name evidence="4" type="ORF">BSCA_1009</name>
</gene>
<sequence length="591" mass="65285">MASRKTTRSPQPACDPPSAEELAGLKVSPEVAWYMLDRGYPLPQEWQAPKTKTPEPRGVDGAVFDPGRVDKVLACFHVLRHTQGKWAGRPLDPDPWQIAYILAPVFGWIRRNDDGQWVRVIRDLYVDVPRKNGKSTLSGGIAVYMLGGDGEPGAQVVCAASTEHQAGFVFQPIKQLVEKTPALKGVMVAHQKRIVHKPSGSYMEVISSAADAAHGMNLHCFICDELHVYKTPDLVRTLETGRGSRAQPLGVRITTPDDGKTNTIYDLTRTYVENVANGLIDDPAYYGVIWGADEKADPYSAATQMSANPGYGKSPTSEYLRDAANKARNSPAELATYQRLHLGIRTKQKTRFLTLDSWDRNMGEPYDSPDRFYKEFKGRACWGGWDLAAVSDLTAWALAFPDGDAYDVLVRFWAPEDALPALDKRTAGSAGAWSRKGWLTLTPGAVTDYAYIEKQILADMETFGLQTIGYDPWNATQVSNDLQAAGFDVDRLTPVRQGAKTLSPVLKEMQRLLLTGTQAHPLLRHHGNPVLRWNVDNLAVKEDVNQNVQPDKADSRDKIDGVAALCNAMSEAMTRPKPKETSIYETEGLFA</sequence>
<dbReference type="STRING" id="158787.BSCA_1009"/>
<comment type="caution">
    <text evidence="4">The sequence shown here is derived from an EMBL/GenBank/DDBJ whole genome shotgun (WGS) entry which is preliminary data.</text>
</comment>
<feature type="domain" description="Terminase large subunit-like endonuclease" evidence="3">
    <location>
        <begin position="280"/>
        <end position="573"/>
    </location>
</feature>
<dbReference type="eggNOG" id="COG4626">
    <property type="taxonomic scope" value="Bacteria"/>
</dbReference>
<dbReference type="InterPro" id="IPR027417">
    <property type="entry name" value="P-loop_NTPase"/>
</dbReference>
<organism evidence="4 5">
    <name type="scientific">Bifidobacterium scardovii</name>
    <dbReference type="NCBI Taxonomy" id="158787"/>
    <lineage>
        <taxon>Bacteria</taxon>
        <taxon>Bacillati</taxon>
        <taxon>Actinomycetota</taxon>
        <taxon>Actinomycetes</taxon>
        <taxon>Bifidobacteriales</taxon>
        <taxon>Bifidobacteriaceae</taxon>
        <taxon>Bifidobacterium</taxon>
    </lineage>
</organism>
<dbReference type="InterPro" id="IPR046462">
    <property type="entry name" value="TerL_nuclease"/>
</dbReference>
<evidence type="ECO:0000256" key="1">
    <source>
        <dbReference type="SAM" id="MobiDB-lite"/>
    </source>
</evidence>
<reference evidence="4 5" key="1">
    <citation type="submission" date="2014-03" db="EMBL/GenBank/DDBJ databases">
        <title>Genomics of Bifidobacteria.</title>
        <authorList>
            <person name="Ventura M."/>
            <person name="Milani C."/>
            <person name="Lugli G.A."/>
        </authorList>
    </citation>
    <scope>NUCLEOTIDE SEQUENCE [LARGE SCALE GENOMIC DNA]</scope>
    <source>
        <strain evidence="4 5">LMG 21589</strain>
    </source>
</reference>
<proteinExistence type="predicted"/>
<dbReference type="PANTHER" id="PTHR41287">
    <property type="match status" value="1"/>
</dbReference>
<dbReference type="GO" id="GO:0004519">
    <property type="term" value="F:endonuclease activity"/>
    <property type="evidence" value="ECO:0007669"/>
    <property type="project" value="InterPro"/>
</dbReference>
<dbReference type="PANTHER" id="PTHR41287:SF1">
    <property type="entry name" value="PROTEIN YMFN"/>
    <property type="match status" value="1"/>
</dbReference>
<dbReference type="Pfam" id="PF03354">
    <property type="entry name" value="TerL_ATPase"/>
    <property type="match status" value="1"/>
</dbReference>
<dbReference type="Proteomes" id="UP000029033">
    <property type="component" value="Unassembled WGS sequence"/>
</dbReference>
<evidence type="ECO:0000313" key="4">
    <source>
        <dbReference type="EMBL" id="KFI95191.1"/>
    </source>
</evidence>
<keyword evidence="5" id="KW-1185">Reference proteome</keyword>
<name>A0A087DI41_9BIFI</name>
<dbReference type="OrthoDB" id="3197057at2"/>
<feature type="domain" description="Terminase large subunit-like ATPase" evidence="2">
    <location>
        <begin position="95"/>
        <end position="268"/>
    </location>
</feature>
<protein>
    <submittedName>
        <fullName evidence="4">Phage terminase large subunit</fullName>
    </submittedName>
</protein>
<dbReference type="EMBL" id="JGZO01000004">
    <property type="protein sequence ID" value="KFI95191.1"/>
    <property type="molecule type" value="Genomic_DNA"/>
</dbReference>
<dbReference type="InterPro" id="IPR046461">
    <property type="entry name" value="TerL_ATPase"/>
</dbReference>
<dbReference type="Pfam" id="PF20441">
    <property type="entry name" value="TerL_nuclease"/>
    <property type="match status" value="1"/>
</dbReference>